<sequence>MSTADPNLLSELILLDLQSPSQISLQMRVYKVIAQAILSGVLAAGHRLPSTRSLSKEVGVSRLTITIAYDKLSAEGYIATRQGQGTFVADTYPMEFDDLHKSTEFTNGNEIEFSKRSMAFLTANNHHSGSGGPFIPGVADTSNFPFHIWQRMQNRYSNKSYSFLTGYGYDGGYWPLRQVLSEYLQISRAVKCEPEQILITMGTNQSLDLCALMLTDNGNTAIVENPCNWSVPVIWKAANLDIDFVGIDEEGLCLNSHSFTKTMDDKIPKLLFTTPSNQYPMGLSMSLPRRRYLLELAQKYNFWIIEDDYDSEFRYDAKPLPSLQGLDTHERVIYLGTFSKTLFPGLRLSYMVVPAKLVKAFNRGLSQIYRPGQLVLQAALSDFIREGYFASHIRRMRAIYSERMHEMRRALQYHFGELITLSQGNSGLHITIEFIKTINLKKMTEIAMSKGITLHELAMYQHTEKKTQGYVLGFGGIKTEEIDAEIKTLKDIYLTEGVS</sequence>
<dbReference type="PANTHER" id="PTHR46577">
    <property type="entry name" value="HTH-TYPE TRANSCRIPTIONAL REGULATORY PROTEIN GABR"/>
    <property type="match status" value="1"/>
</dbReference>
<evidence type="ECO:0000259" key="6">
    <source>
        <dbReference type="PROSITE" id="PS50949"/>
    </source>
</evidence>
<organism evidence="7 8">
    <name type="scientific">Pantoea cypripedii</name>
    <name type="common">Pectobacterium cypripedii</name>
    <name type="synonym">Erwinia cypripedii</name>
    <dbReference type="NCBI Taxonomy" id="55209"/>
    <lineage>
        <taxon>Bacteria</taxon>
        <taxon>Pseudomonadati</taxon>
        <taxon>Pseudomonadota</taxon>
        <taxon>Gammaproteobacteria</taxon>
        <taxon>Enterobacterales</taxon>
        <taxon>Erwiniaceae</taxon>
        <taxon>Pantoea</taxon>
    </lineage>
</organism>
<protein>
    <submittedName>
        <fullName evidence="7">PLP-dependent aminotransferase family protein</fullName>
    </submittedName>
</protein>
<dbReference type="InterPro" id="IPR036388">
    <property type="entry name" value="WH-like_DNA-bd_sf"/>
</dbReference>
<dbReference type="InterPro" id="IPR015424">
    <property type="entry name" value="PyrdxlP-dep_Trfase"/>
</dbReference>
<dbReference type="SMART" id="SM00345">
    <property type="entry name" value="HTH_GNTR"/>
    <property type="match status" value="1"/>
</dbReference>
<dbReference type="EMBL" id="CP024770">
    <property type="protein sequence ID" value="QGY33210.1"/>
    <property type="molecule type" value="Genomic_DNA"/>
</dbReference>
<dbReference type="PANTHER" id="PTHR46577:SF1">
    <property type="entry name" value="HTH-TYPE TRANSCRIPTIONAL REGULATORY PROTEIN GABR"/>
    <property type="match status" value="1"/>
</dbReference>
<dbReference type="InterPro" id="IPR000524">
    <property type="entry name" value="Tscrpt_reg_HTH_GntR"/>
</dbReference>
<evidence type="ECO:0000256" key="2">
    <source>
        <dbReference type="ARBA" id="ARBA00022898"/>
    </source>
</evidence>
<keyword evidence="7" id="KW-0032">Aminotransferase</keyword>
<dbReference type="PRINTS" id="PR00035">
    <property type="entry name" value="HTHGNTR"/>
</dbReference>
<dbReference type="RefSeq" id="WP_208719410.1">
    <property type="nucleotide sequence ID" value="NZ_CP024770.1"/>
</dbReference>
<feature type="domain" description="HTH gntR-type" evidence="6">
    <location>
        <begin position="23"/>
        <end position="91"/>
    </location>
</feature>
<keyword evidence="4" id="KW-0238">DNA-binding</keyword>
<dbReference type="Gene3D" id="3.40.640.10">
    <property type="entry name" value="Type I PLP-dependent aspartate aminotransferase-like (Major domain)"/>
    <property type="match status" value="1"/>
</dbReference>
<evidence type="ECO:0000256" key="3">
    <source>
        <dbReference type="ARBA" id="ARBA00023015"/>
    </source>
</evidence>
<dbReference type="InterPro" id="IPR051446">
    <property type="entry name" value="HTH_trans_reg/aminotransferase"/>
</dbReference>
<name>A0A6B9GCP7_PANCY</name>
<dbReference type="GO" id="GO:0008483">
    <property type="term" value="F:transaminase activity"/>
    <property type="evidence" value="ECO:0007669"/>
    <property type="project" value="UniProtKB-KW"/>
</dbReference>
<keyword evidence="5" id="KW-0804">Transcription</keyword>
<dbReference type="InterPro" id="IPR036390">
    <property type="entry name" value="WH_DNA-bd_sf"/>
</dbReference>
<dbReference type="AlphaFoldDB" id="A0A6B9GCP7"/>
<dbReference type="SUPFAM" id="SSF53383">
    <property type="entry name" value="PLP-dependent transferases"/>
    <property type="match status" value="1"/>
</dbReference>
<dbReference type="PROSITE" id="PS50949">
    <property type="entry name" value="HTH_GNTR"/>
    <property type="match status" value="1"/>
</dbReference>
<dbReference type="CDD" id="cd00609">
    <property type="entry name" value="AAT_like"/>
    <property type="match status" value="1"/>
</dbReference>
<keyword evidence="2" id="KW-0663">Pyridoxal phosphate</keyword>
<evidence type="ECO:0000256" key="4">
    <source>
        <dbReference type="ARBA" id="ARBA00023125"/>
    </source>
</evidence>
<keyword evidence="7" id="KW-0614">Plasmid</keyword>
<dbReference type="GO" id="GO:0003677">
    <property type="term" value="F:DNA binding"/>
    <property type="evidence" value="ECO:0007669"/>
    <property type="project" value="UniProtKB-KW"/>
</dbReference>
<dbReference type="GO" id="GO:0003700">
    <property type="term" value="F:DNA-binding transcription factor activity"/>
    <property type="evidence" value="ECO:0007669"/>
    <property type="project" value="InterPro"/>
</dbReference>
<dbReference type="Pfam" id="PF00392">
    <property type="entry name" value="GntR"/>
    <property type="match status" value="1"/>
</dbReference>
<dbReference type="Pfam" id="PF00155">
    <property type="entry name" value="Aminotran_1_2"/>
    <property type="match status" value="1"/>
</dbReference>
<gene>
    <name evidence="7" type="ORF">CUN67_30340</name>
</gene>
<evidence type="ECO:0000313" key="7">
    <source>
        <dbReference type="EMBL" id="QGY33210.1"/>
    </source>
</evidence>
<dbReference type="GO" id="GO:0030170">
    <property type="term" value="F:pyridoxal phosphate binding"/>
    <property type="evidence" value="ECO:0007669"/>
    <property type="project" value="InterPro"/>
</dbReference>
<evidence type="ECO:0000256" key="5">
    <source>
        <dbReference type="ARBA" id="ARBA00023163"/>
    </source>
</evidence>
<geneLocation type="plasmid" evidence="8">
    <name>pne1b</name>
</geneLocation>
<evidence type="ECO:0000313" key="8">
    <source>
        <dbReference type="Proteomes" id="UP000502005"/>
    </source>
</evidence>
<dbReference type="InterPro" id="IPR004839">
    <property type="entry name" value="Aminotransferase_I/II_large"/>
</dbReference>
<accession>A0A6B9GCP7</accession>
<reference evidence="7 8" key="1">
    <citation type="submission" date="2017-11" db="EMBL/GenBank/DDBJ databases">
        <title>Genome sequence of Pantoea cypripedii NE1.</title>
        <authorList>
            <person name="Nascimento F.X."/>
        </authorList>
    </citation>
    <scope>NUCLEOTIDE SEQUENCE [LARGE SCALE GENOMIC DNA]</scope>
    <source>
        <strain evidence="7 8">NE1</strain>
        <plasmid evidence="8">pne1b</plasmid>
    </source>
</reference>
<keyword evidence="3" id="KW-0805">Transcription regulation</keyword>
<dbReference type="SUPFAM" id="SSF46785">
    <property type="entry name" value="Winged helix' DNA-binding domain"/>
    <property type="match status" value="1"/>
</dbReference>
<dbReference type="Gene3D" id="1.10.10.10">
    <property type="entry name" value="Winged helix-like DNA-binding domain superfamily/Winged helix DNA-binding domain"/>
    <property type="match status" value="1"/>
</dbReference>
<keyword evidence="7" id="KW-0808">Transferase</keyword>
<dbReference type="CDD" id="cd07377">
    <property type="entry name" value="WHTH_GntR"/>
    <property type="match status" value="1"/>
</dbReference>
<comment type="similarity">
    <text evidence="1">In the C-terminal section; belongs to the class-I pyridoxal-phosphate-dependent aminotransferase family.</text>
</comment>
<evidence type="ECO:0000256" key="1">
    <source>
        <dbReference type="ARBA" id="ARBA00005384"/>
    </source>
</evidence>
<proteinExistence type="inferred from homology"/>
<dbReference type="InterPro" id="IPR015421">
    <property type="entry name" value="PyrdxlP-dep_Trfase_major"/>
</dbReference>
<dbReference type="Proteomes" id="UP000502005">
    <property type="component" value="Plasmid pNE1B"/>
</dbReference>